<sequence length="126" mass="14286">MANALKKHGSTRSFQRILLILGEGGTGCSRIRSLLKCAIFAVIWESWVAEYKEPVPIKAVICNTIASEIRRAAHASNWFLAFVKTNHRVWDALELDELSRHGNQRGKQDHLNDHRCLDTPVAWNLP</sequence>
<comment type="caution">
    <text evidence="1">The sequence shown here is derived from an EMBL/GenBank/DDBJ whole genome shotgun (WGS) entry which is preliminary data.</text>
</comment>
<evidence type="ECO:0000313" key="2">
    <source>
        <dbReference type="Proteomes" id="UP000657918"/>
    </source>
</evidence>
<proteinExistence type="predicted"/>
<accession>A0A835K5L8</accession>
<name>A0A835K5L8_9ROSI</name>
<reference evidence="1 2" key="1">
    <citation type="submission" date="2020-10" db="EMBL/GenBank/DDBJ databases">
        <title>Plant Genome Project.</title>
        <authorList>
            <person name="Zhang R.-G."/>
        </authorList>
    </citation>
    <scope>NUCLEOTIDE SEQUENCE [LARGE SCALE GENOMIC DNA]</scope>
    <source>
        <strain evidence="1">FAFU-HL-1</strain>
        <tissue evidence="1">Leaf</tissue>
    </source>
</reference>
<organism evidence="1 2">
    <name type="scientific">Salix dunnii</name>
    <dbReference type="NCBI Taxonomy" id="1413687"/>
    <lineage>
        <taxon>Eukaryota</taxon>
        <taxon>Viridiplantae</taxon>
        <taxon>Streptophyta</taxon>
        <taxon>Embryophyta</taxon>
        <taxon>Tracheophyta</taxon>
        <taxon>Spermatophyta</taxon>
        <taxon>Magnoliopsida</taxon>
        <taxon>eudicotyledons</taxon>
        <taxon>Gunneridae</taxon>
        <taxon>Pentapetalae</taxon>
        <taxon>rosids</taxon>
        <taxon>fabids</taxon>
        <taxon>Malpighiales</taxon>
        <taxon>Salicaceae</taxon>
        <taxon>Saliceae</taxon>
        <taxon>Salix</taxon>
    </lineage>
</organism>
<gene>
    <name evidence="1" type="ORF">SADUNF_Sadunf06G0053900</name>
</gene>
<keyword evidence="2" id="KW-1185">Reference proteome</keyword>
<dbReference type="Proteomes" id="UP000657918">
    <property type="component" value="Unassembled WGS sequence"/>
</dbReference>
<dbReference type="AlphaFoldDB" id="A0A835K5L8"/>
<evidence type="ECO:0000313" key="1">
    <source>
        <dbReference type="EMBL" id="KAF9679811.1"/>
    </source>
</evidence>
<protein>
    <submittedName>
        <fullName evidence="1">Uncharacterized protein</fullName>
    </submittedName>
</protein>
<dbReference type="EMBL" id="JADGMS010000006">
    <property type="protein sequence ID" value="KAF9679811.1"/>
    <property type="molecule type" value="Genomic_DNA"/>
</dbReference>